<dbReference type="InterPro" id="IPR002125">
    <property type="entry name" value="CMP_dCMP_dom"/>
</dbReference>
<organism evidence="17 18">
    <name type="scientific">Prolixibacter denitrificans</name>
    <dbReference type="NCBI Taxonomy" id="1541063"/>
    <lineage>
        <taxon>Bacteria</taxon>
        <taxon>Pseudomonadati</taxon>
        <taxon>Bacteroidota</taxon>
        <taxon>Bacteroidia</taxon>
        <taxon>Marinilabiliales</taxon>
        <taxon>Prolixibacteraceae</taxon>
        <taxon>Prolixibacter</taxon>
    </lineage>
</organism>
<accession>A0A2P8CK90</accession>
<feature type="binding site" evidence="14">
    <location>
        <position position="126"/>
    </location>
    <ligand>
        <name>Zn(2+)</name>
        <dbReference type="ChEBI" id="CHEBI:29105"/>
        <note>catalytic</note>
    </ligand>
</feature>
<proteinExistence type="inferred from homology"/>
<dbReference type="PROSITE" id="PS00903">
    <property type="entry name" value="CYT_DCMP_DEAMINASES_1"/>
    <property type="match status" value="1"/>
</dbReference>
<protein>
    <recommendedName>
        <fullName evidence="5 15">Cytidine deaminase</fullName>
        <ecNumber evidence="4 15">3.5.4.5</ecNumber>
    </recommendedName>
    <alternativeName>
        <fullName evidence="9 15">Cytidine aminohydrolase</fullName>
    </alternativeName>
</protein>
<feature type="active site" description="Proton donor" evidence="12">
    <location>
        <position position="89"/>
    </location>
</feature>
<dbReference type="GO" id="GO:0042802">
    <property type="term" value="F:identical protein binding"/>
    <property type="evidence" value="ECO:0007669"/>
    <property type="project" value="UniProtKB-ARBA"/>
</dbReference>
<evidence type="ECO:0000256" key="5">
    <source>
        <dbReference type="ARBA" id="ARBA00018266"/>
    </source>
</evidence>
<evidence type="ECO:0000259" key="16">
    <source>
        <dbReference type="PROSITE" id="PS51747"/>
    </source>
</evidence>
<dbReference type="AlphaFoldDB" id="A0A2P8CK90"/>
<evidence type="ECO:0000256" key="14">
    <source>
        <dbReference type="PIRSR" id="PIRSR606262-3"/>
    </source>
</evidence>
<comment type="catalytic activity">
    <reaction evidence="10 15">
        <text>2'-deoxycytidine + H2O + H(+) = 2'-deoxyuridine + NH4(+)</text>
        <dbReference type="Rhea" id="RHEA:13433"/>
        <dbReference type="ChEBI" id="CHEBI:15377"/>
        <dbReference type="ChEBI" id="CHEBI:15378"/>
        <dbReference type="ChEBI" id="CHEBI:15698"/>
        <dbReference type="ChEBI" id="CHEBI:16450"/>
        <dbReference type="ChEBI" id="CHEBI:28938"/>
        <dbReference type="EC" id="3.5.4.5"/>
    </reaction>
</comment>
<comment type="catalytic activity">
    <reaction evidence="11 15">
        <text>cytidine + H2O + H(+) = uridine + NH4(+)</text>
        <dbReference type="Rhea" id="RHEA:16069"/>
        <dbReference type="ChEBI" id="CHEBI:15377"/>
        <dbReference type="ChEBI" id="CHEBI:15378"/>
        <dbReference type="ChEBI" id="CHEBI:16704"/>
        <dbReference type="ChEBI" id="CHEBI:17562"/>
        <dbReference type="ChEBI" id="CHEBI:28938"/>
        <dbReference type="EC" id="3.5.4.5"/>
    </reaction>
</comment>
<dbReference type="NCBIfam" id="TIGR01354">
    <property type="entry name" value="cyt_deam_tetra"/>
    <property type="match status" value="1"/>
</dbReference>
<evidence type="ECO:0000256" key="8">
    <source>
        <dbReference type="ARBA" id="ARBA00022833"/>
    </source>
</evidence>
<dbReference type="PANTHER" id="PTHR11644:SF2">
    <property type="entry name" value="CYTIDINE DEAMINASE"/>
    <property type="match status" value="1"/>
</dbReference>
<evidence type="ECO:0000256" key="15">
    <source>
        <dbReference type="RuleBase" id="RU364006"/>
    </source>
</evidence>
<dbReference type="CDD" id="cd01283">
    <property type="entry name" value="cytidine_deaminase"/>
    <property type="match status" value="1"/>
</dbReference>
<dbReference type="EMBL" id="PYGC01000001">
    <property type="protein sequence ID" value="PSK85371.1"/>
    <property type="molecule type" value="Genomic_DNA"/>
</dbReference>
<dbReference type="NCBIfam" id="NF004064">
    <property type="entry name" value="PRK05578.1"/>
    <property type="match status" value="1"/>
</dbReference>
<dbReference type="GO" id="GO:0055086">
    <property type="term" value="P:nucleobase-containing small molecule metabolic process"/>
    <property type="evidence" value="ECO:0007669"/>
    <property type="project" value="UniProtKB-ARBA"/>
</dbReference>
<dbReference type="Proteomes" id="UP000240621">
    <property type="component" value="Unassembled WGS sequence"/>
</dbReference>
<dbReference type="InterPro" id="IPR050202">
    <property type="entry name" value="Cyt/Deoxycyt_deaminase"/>
</dbReference>
<evidence type="ECO:0000256" key="7">
    <source>
        <dbReference type="ARBA" id="ARBA00022801"/>
    </source>
</evidence>
<dbReference type="InterPro" id="IPR006262">
    <property type="entry name" value="Cyt_deam_tetra"/>
</dbReference>
<dbReference type="GO" id="GO:0005829">
    <property type="term" value="C:cytosol"/>
    <property type="evidence" value="ECO:0007669"/>
    <property type="project" value="TreeGrafter"/>
</dbReference>
<comment type="caution">
    <text evidence="17">The sequence shown here is derived from an EMBL/GenBank/DDBJ whole genome shotgun (WGS) entry which is preliminary data.</text>
</comment>
<comment type="similarity">
    <text evidence="3 15">Belongs to the cytidine and deoxycytidylate deaminase family.</text>
</comment>
<feature type="domain" description="CMP/dCMP-type deaminase" evidence="16">
    <location>
        <begin position="35"/>
        <end position="171"/>
    </location>
</feature>
<dbReference type="PROSITE" id="PS51747">
    <property type="entry name" value="CYT_DCMP_DEAMINASES_2"/>
    <property type="match status" value="1"/>
</dbReference>
<evidence type="ECO:0000256" key="13">
    <source>
        <dbReference type="PIRSR" id="PIRSR606262-2"/>
    </source>
</evidence>
<evidence type="ECO:0000256" key="12">
    <source>
        <dbReference type="PIRSR" id="PIRSR606262-1"/>
    </source>
</evidence>
<dbReference type="Pfam" id="PF00383">
    <property type="entry name" value="dCMP_cyt_deam_1"/>
    <property type="match status" value="1"/>
</dbReference>
<feature type="binding site" evidence="14">
    <location>
        <position position="129"/>
    </location>
    <ligand>
        <name>Zn(2+)</name>
        <dbReference type="ChEBI" id="CHEBI:29105"/>
        <note>catalytic</note>
    </ligand>
</feature>
<reference evidence="17 18" key="1">
    <citation type="submission" date="2018-03" db="EMBL/GenBank/DDBJ databases">
        <title>Genomic Encyclopedia of Archaeal and Bacterial Type Strains, Phase II (KMG-II): from individual species to whole genera.</title>
        <authorList>
            <person name="Goeker M."/>
        </authorList>
    </citation>
    <scope>NUCLEOTIDE SEQUENCE [LARGE SCALE GENOMIC DNA]</scope>
    <source>
        <strain evidence="17 18">DSM 27267</strain>
    </source>
</reference>
<dbReference type="GO" id="GO:0008270">
    <property type="term" value="F:zinc ion binding"/>
    <property type="evidence" value="ECO:0007669"/>
    <property type="project" value="UniProtKB-UniRule"/>
</dbReference>
<evidence type="ECO:0000313" key="17">
    <source>
        <dbReference type="EMBL" id="PSK85371.1"/>
    </source>
</evidence>
<evidence type="ECO:0000256" key="11">
    <source>
        <dbReference type="ARBA" id="ARBA00049558"/>
    </source>
</evidence>
<name>A0A2P8CK90_9BACT</name>
<dbReference type="InterPro" id="IPR016192">
    <property type="entry name" value="APOBEC/CMP_deaminase_Zn-bd"/>
</dbReference>
<evidence type="ECO:0000256" key="2">
    <source>
        <dbReference type="ARBA" id="ARBA00003949"/>
    </source>
</evidence>
<feature type="binding site" evidence="14">
    <location>
        <position position="87"/>
    </location>
    <ligand>
        <name>Zn(2+)</name>
        <dbReference type="ChEBI" id="CHEBI:29105"/>
        <note>catalytic</note>
    </ligand>
</feature>
<sequence>MESSGSSYQHNYFFVKEIVFRIALTEYSGIDELPVTEKELLQKAREAAKDAYSPYSGFKVGAAVLLENGQTITGNNQENAAYPSGLCAERTALFYASAQYPNVPVAMIAVSALKQELLVHNTVKPCGSCRQVMAEFEDRFEKPIRIVLDGEDRIEVLDGIDNLLPLRFKKDALD</sequence>
<dbReference type="GO" id="GO:0004126">
    <property type="term" value="F:cytidine deaminase activity"/>
    <property type="evidence" value="ECO:0007669"/>
    <property type="project" value="UniProtKB-UniRule"/>
</dbReference>
<feature type="binding site" evidence="13">
    <location>
        <begin position="76"/>
        <end position="82"/>
    </location>
    <ligand>
        <name>substrate</name>
    </ligand>
</feature>
<evidence type="ECO:0000313" key="18">
    <source>
        <dbReference type="Proteomes" id="UP000240621"/>
    </source>
</evidence>
<comment type="function">
    <text evidence="2 15">This enzyme scavenges exogenous and endogenous cytidine and 2'-deoxycytidine for UMP synthesis.</text>
</comment>
<evidence type="ECO:0000256" key="9">
    <source>
        <dbReference type="ARBA" id="ARBA00032005"/>
    </source>
</evidence>
<keyword evidence="6 14" id="KW-0479">Metal-binding</keyword>
<dbReference type="EC" id="3.5.4.5" evidence="4 15"/>
<evidence type="ECO:0000256" key="1">
    <source>
        <dbReference type="ARBA" id="ARBA00001947"/>
    </source>
</evidence>
<dbReference type="Gene3D" id="3.40.140.10">
    <property type="entry name" value="Cytidine Deaminase, domain 2"/>
    <property type="match status" value="1"/>
</dbReference>
<evidence type="ECO:0000256" key="6">
    <source>
        <dbReference type="ARBA" id="ARBA00022723"/>
    </source>
</evidence>
<keyword evidence="7 15" id="KW-0378">Hydrolase</keyword>
<evidence type="ECO:0000256" key="4">
    <source>
        <dbReference type="ARBA" id="ARBA00012783"/>
    </source>
</evidence>
<comment type="cofactor">
    <cofactor evidence="1 14 15">
        <name>Zn(2+)</name>
        <dbReference type="ChEBI" id="CHEBI:29105"/>
    </cofactor>
</comment>
<dbReference type="SUPFAM" id="SSF53927">
    <property type="entry name" value="Cytidine deaminase-like"/>
    <property type="match status" value="1"/>
</dbReference>
<gene>
    <name evidence="17" type="ORF">CLV93_101327</name>
</gene>
<dbReference type="InterPro" id="IPR016193">
    <property type="entry name" value="Cytidine_deaminase-like"/>
</dbReference>
<dbReference type="GO" id="GO:0072527">
    <property type="term" value="P:pyrimidine-containing compound metabolic process"/>
    <property type="evidence" value="ECO:0007669"/>
    <property type="project" value="UniProtKB-ARBA"/>
</dbReference>
<evidence type="ECO:0000256" key="10">
    <source>
        <dbReference type="ARBA" id="ARBA00049252"/>
    </source>
</evidence>
<keyword evidence="8 14" id="KW-0862">Zinc</keyword>
<evidence type="ECO:0000256" key="3">
    <source>
        <dbReference type="ARBA" id="ARBA00006576"/>
    </source>
</evidence>
<dbReference type="PANTHER" id="PTHR11644">
    <property type="entry name" value="CYTIDINE DEAMINASE"/>
    <property type="match status" value="1"/>
</dbReference>